<feature type="domain" description="UspA" evidence="2">
    <location>
        <begin position="7"/>
        <end position="141"/>
    </location>
</feature>
<dbReference type="InterPro" id="IPR014729">
    <property type="entry name" value="Rossmann-like_a/b/a_fold"/>
</dbReference>
<dbReference type="Proteomes" id="UP001234880">
    <property type="component" value="Unassembled WGS sequence"/>
</dbReference>
<name>A0ABT9L8T1_9ACTN</name>
<dbReference type="PANTHER" id="PTHR46553">
    <property type="entry name" value="ADENINE NUCLEOTIDE ALPHA HYDROLASES-LIKE SUPERFAMILY PROTEIN"/>
    <property type="match status" value="1"/>
</dbReference>
<evidence type="ECO:0000256" key="1">
    <source>
        <dbReference type="ARBA" id="ARBA00008791"/>
    </source>
</evidence>
<sequence>MGTMNLPLVVGVDGSDSSLRAVDWAAAEAALHTLPLRLIYAARWERYEEGLASYPGCPSGAVVAEHIVASCVERARRVSPAVRISGEVLSDGPVSALLQEGHGAFALVTGSRGWSELAETLLGSVSLAVAARAVCPVIVVRGPEQDRHGAGRPVVVGVGHLGQDAAAVRFAYHEARARGVELHAVRAWRRPAHARTDQPLLEAAHLLYEEQAATVLDEVLGQVPCDDGQPVCRREVVEGPAHRVLLAASAAAGLLVVGALRPPGDFGLQLGRVSHAVLHHADCPVAVVPRRV</sequence>
<comment type="caution">
    <text evidence="3">The sequence shown here is derived from an EMBL/GenBank/DDBJ whole genome shotgun (WGS) entry which is preliminary data.</text>
</comment>
<comment type="similarity">
    <text evidence="1">Belongs to the universal stress protein A family.</text>
</comment>
<evidence type="ECO:0000259" key="2">
    <source>
        <dbReference type="Pfam" id="PF00582"/>
    </source>
</evidence>
<proteinExistence type="inferred from homology"/>
<gene>
    <name evidence="3" type="ORF">JOF35_008274</name>
</gene>
<dbReference type="SUPFAM" id="SSF52402">
    <property type="entry name" value="Adenine nucleotide alpha hydrolases-like"/>
    <property type="match status" value="2"/>
</dbReference>
<reference evidence="3 4" key="1">
    <citation type="submission" date="2023-07" db="EMBL/GenBank/DDBJ databases">
        <title>Sequencing the genomes of 1000 actinobacteria strains.</title>
        <authorList>
            <person name="Klenk H.-P."/>
        </authorList>
    </citation>
    <scope>NUCLEOTIDE SEQUENCE [LARGE SCALE GENOMIC DNA]</scope>
    <source>
        <strain evidence="3 4">DSM 41600</strain>
    </source>
</reference>
<evidence type="ECO:0000313" key="3">
    <source>
        <dbReference type="EMBL" id="MDP9615936.1"/>
    </source>
</evidence>
<protein>
    <submittedName>
        <fullName evidence="3">Nucleotide-binding universal stress UspA family protein</fullName>
    </submittedName>
</protein>
<dbReference type="EMBL" id="JAURUE010000002">
    <property type="protein sequence ID" value="MDP9615936.1"/>
    <property type="molecule type" value="Genomic_DNA"/>
</dbReference>
<dbReference type="Pfam" id="PF00582">
    <property type="entry name" value="Usp"/>
    <property type="match status" value="2"/>
</dbReference>
<dbReference type="Gene3D" id="3.40.50.620">
    <property type="entry name" value="HUPs"/>
    <property type="match status" value="2"/>
</dbReference>
<dbReference type="PANTHER" id="PTHR46553:SF3">
    <property type="entry name" value="ADENINE NUCLEOTIDE ALPHA HYDROLASES-LIKE SUPERFAMILY PROTEIN"/>
    <property type="match status" value="1"/>
</dbReference>
<dbReference type="PRINTS" id="PR01438">
    <property type="entry name" value="UNVRSLSTRESS"/>
</dbReference>
<accession>A0ABT9L8T1</accession>
<organism evidence="3 4">
    <name type="scientific">Streptomyces demainii</name>
    <dbReference type="NCBI Taxonomy" id="588122"/>
    <lineage>
        <taxon>Bacteria</taxon>
        <taxon>Bacillati</taxon>
        <taxon>Actinomycetota</taxon>
        <taxon>Actinomycetes</taxon>
        <taxon>Kitasatosporales</taxon>
        <taxon>Streptomycetaceae</taxon>
        <taxon>Streptomyces</taxon>
    </lineage>
</organism>
<feature type="domain" description="UspA" evidence="2">
    <location>
        <begin position="152"/>
        <end position="289"/>
    </location>
</feature>
<keyword evidence="4" id="KW-1185">Reference proteome</keyword>
<dbReference type="InterPro" id="IPR006015">
    <property type="entry name" value="Universal_stress_UspA"/>
</dbReference>
<dbReference type="InterPro" id="IPR006016">
    <property type="entry name" value="UspA"/>
</dbReference>
<evidence type="ECO:0000313" key="4">
    <source>
        <dbReference type="Proteomes" id="UP001234880"/>
    </source>
</evidence>